<keyword evidence="1" id="KW-1133">Transmembrane helix</keyword>
<feature type="transmembrane region" description="Helical" evidence="1">
    <location>
        <begin position="124"/>
        <end position="146"/>
    </location>
</feature>
<protein>
    <recommendedName>
        <fullName evidence="4">Mid2 domain-containing protein</fullName>
    </recommendedName>
</protein>
<evidence type="ECO:0000256" key="1">
    <source>
        <dbReference type="SAM" id="Phobius"/>
    </source>
</evidence>
<dbReference type="EMBL" id="MU865336">
    <property type="protein sequence ID" value="KAK4227114.1"/>
    <property type="molecule type" value="Genomic_DNA"/>
</dbReference>
<sequence length="186" mass="19634">MATTTEEPDCIPPPASGQIACGRICCSPQQYCAYRGKCEENIFETTPTPTNTFILPTTIVYSIPGSPSFTLSTPKPSSLSTVITSSTLFSTTTISAFISPSNPTAGAGGGGQGVGGGLPQAAKIGIGVGVSIIVLILLMGGITLFIRGRRKEMELPYREHGTRNNVYLNERGDEVVEWRYGGDGIR</sequence>
<dbReference type="AlphaFoldDB" id="A0AAN7BPG8"/>
<keyword evidence="1" id="KW-0812">Transmembrane</keyword>
<dbReference type="Proteomes" id="UP001301958">
    <property type="component" value="Unassembled WGS sequence"/>
</dbReference>
<comment type="caution">
    <text evidence="2">The sequence shown here is derived from an EMBL/GenBank/DDBJ whole genome shotgun (WGS) entry which is preliminary data.</text>
</comment>
<keyword evidence="1" id="KW-0472">Membrane</keyword>
<evidence type="ECO:0008006" key="4">
    <source>
        <dbReference type="Google" id="ProtNLM"/>
    </source>
</evidence>
<proteinExistence type="predicted"/>
<keyword evidence="3" id="KW-1185">Reference proteome</keyword>
<reference evidence="2" key="2">
    <citation type="submission" date="2023-05" db="EMBL/GenBank/DDBJ databases">
        <authorList>
            <consortium name="Lawrence Berkeley National Laboratory"/>
            <person name="Steindorff A."/>
            <person name="Hensen N."/>
            <person name="Bonometti L."/>
            <person name="Westerberg I."/>
            <person name="Brannstrom I.O."/>
            <person name="Guillou S."/>
            <person name="Cros-Aarteil S."/>
            <person name="Calhoun S."/>
            <person name="Haridas S."/>
            <person name="Kuo A."/>
            <person name="Mondo S."/>
            <person name="Pangilinan J."/>
            <person name="Riley R."/>
            <person name="Labutti K."/>
            <person name="Andreopoulos B."/>
            <person name="Lipzen A."/>
            <person name="Chen C."/>
            <person name="Yanf M."/>
            <person name="Daum C."/>
            <person name="Ng V."/>
            <person name="Clum A."/>
            <person name="Ohm R."/>
            <person name="Martin F."/>
            <person name="Silar P."/>
            <person name="Natvig D."/>
            <person name="Lalanne C."/>
            <person name="Gautier V."/>
            <person name="Ament-Velasquez S.L."/>
            <person name="Kruys A."/>
            <person name="Hutchinson M.I."/>
            <person name="Powell A.J."/>
            <person name="Barry K."/>
            <person name="Miller A.N."/>
            <person name="Grigoriev I.V."/>
            <person name="Debuchy R."/>
            <person name="Gladieux P."/>
            <person name="Thoren M.H."/>
            <person name="Johannesson H."/>
        </authorList>
    </citation>
    <scope>NUCLEOTIDE SEQUENCE</scope>
    <source>
        <strain evidence="2">CBS 990.96</strain>
    </source>
</reference>
<evidence type="ECO:0000313" key="3">
    <source>
        <dbReference type="Proteomes" id="UP001301958"/>
    </source>
</evidence>
<accession>A0AAN7BPG8</accession>
<evidence type="ECO:0000313" key="2">
    <source>
        <dbReference type="EMBL" id="KAK4227114.1"/>
    </source>
</evidence>
<name>A0AAN7BPG8_9PEZI</name>
<gene>
    <name evidence="2" type="ORF">QBC38DRAFT_207128</name>
</gene>
<organism evidence="2 3">
    <name type="scientific">Podospora fimiseda</name>
    <dbReference type="NCBI Taxonomy" id="252190"/>
    <lineage>
        <taxon>Eukaryota</taxon>
        <taxon>Fungi</taxon>
        <taxon>Dikarya</taxon>
        <taxon>Ascomycota</taxon>
        <taxon>Pezizomycotina</taxon>
        <taxon>Sordariomycetes</taxon>
        <taxon>Sordariomycetidae</taxon>
        <taxon>Sordariales</taxon>
        <taxon>Podosporaceae</taxon>
        <taxon>Podospora</taxon>
    </lineage>
</organism>
<reference evidence="2" key="1">
    <citation type="journal article" date="2023" name="Mol. Phylogenet. Evol.">
        <title>Genome-scale phylogeny and comparative genomics of the fungal order Sordariales.</title>
        <authorList>
            <person name="Hensen N."/>
            <person name="Bonometti L."/>
            <person name="Westerberg I."/>
            <person name="Brannstrom I.O."/>
            <person name="Guillou S."/>
            <person name="Cros-Aarteil S."/>
            <person name="Calhoun S."/>
            <person name="Haridas S."/>
            <person name="Kuo A."/>
            <person name="Mondo S."/>
            <person name="Pangilinan J."/>
            <person name="Riley R."/>
            <person name="LaButti K."/>
            <person name="Andreopoulos B."/>
            <person name="Lipzen A."/>
            <person name="Chen C."/>
            <person name="Yan M."/>
            <person name="Daum C."/>
            <person name="Ng V."/>
            <person name="Clum A."/>
            <person name="Steindorff A."/>
            <person name="Ohm R.A."/>
            <person name="Martin F."/>
            <person name="Silar P."/>
            <person name="Natvig D.O."/>
            <person name="Lalanne C."/>
            <person name="Gautier V."/>
            <person name="Ament-Velasquez S.L."/>
            <person name="Kruys A."/>
            <person name="Hutchinson M.I."/>
            <person name="Powell A.J."/>
            <person name="Barry K."/>
            <person name="Miller A.N."/>
            <person name="Grigoriev I.V."/>
            <person name="Debuchy R."/>
            <person name="Gladieux P."/>
            <person name="Hiltunen Thoren M."/>
            <person name="Johannesson H."/>
        </authorList>
    </citation>
    <scope>NUCLEOTIDE SEQUENCE</scope>
    <source>
        <strain evidence="2">CBS 990.96</strain>
    </source>
</reference>